<dbReference type="AlphaFoldDB" id="E6X1P9"/>
<reference evidence="2" key="2">
    <citation type="submission" date="2011-01" db="EMBL/GenBank/DDBJ databases">
        <title>The complete genome of Nitratifractor salsuginis DSM 16511.</title>
        <authorList>
            <consortium name="US DOE Joint Genome Institute (JGI-PGF)"/>
            <person name="Lucas S."/>
            <person name="Copeland A."/>
            <person name="Lapidus A."/>
            <person name="Bruce D."/>
            <person name="Goodwin L."/>
            <person name="Pitluck S."/>
            <person name="Kyrpides N."/>
            <person name="Mavromatis K."/>
            <person name="Ivanova N."/>
            <person name="Mikhailova N."/>
            <person name="Zeytun A."/>
            <person name="Detter J.C."/>
            <person name="Tapia R."/>
            <person name="Han C."/>
            <person name="Land M."/>
            <person name="Hauser L."/>
            <person name="Markowitz V."/>
            <person name="Cheng J.-F."/>
            <person name="Hugenholtz P."/>
            <person name="Woyke T."/>
            <person name="Wu D."/>
            <person name="Tindall B."/>
            <person name="Schuetze A."/>
            <person name="Brambilla E."/>
            <person name="Klenk H.-P."/>
            <person name="Eisen J.A."/>
        </authorList>
    </citation>
    <scope>NUCLEOTIDE SEQUENCE [LARGE SCALE GENOMIC DNA]</scope>
    <source>
        <strain evidence="2">DSM 16511 / JCM 12458 / E9I37-1</strain>
    </source>
</reference>
<evidence type="ECO:0000313" key="2">
    <source>
        <dbReference type="Proteomes" id="UP000008633"/>
    </source>
</evidence>
<accession>E6X1P9</accession>
<dbReference type="Proteomes" id="UP000008633">
    <property type="component" value="Chromosome"/>
</dbReference>
<dbReference type="STRING" id="749222.Nitsa_1795"/>
<organism evidence="1 2">
    <name type="scientific">Nitratifractor salsuginis (strain DSM 16511 / JCM 12458 / E9I37-1)</name>
    <dbReference type="NCBI Taxonomy" id="749222"/>
    <lineage>
        <taxon>Bacteria</taxon>
        <taxon>Pseudomonadati</taxon>
        <taxon>Campylobacterota</taxon>
        <taxon>Epsilonproteobacteria</taxon>
        <taxon>Campylobacterales</taxon>
        <taxon>Sulfurovaceae</taxon>
        <taxon>Nitratifractor</taxon>
    </lineage>
</organism>
<reference evidence="1 2" key="1">
    <citation type="journal article" date="2011" name="Stand. Genomic Sci.">
        <title>Complete genome sequence of Nitratifractor salsuginis type strain (E9I37-1).</title>
        <authorList>
            <person name="Anderson I."/>
            <person name="Sikorski J."/>
            <person name="Zeytun A."/>
            <person name="Nolan M."/>
            <person name="Lapidus A."/>
            <person name="Lucas S."/>
            <person name="Hammon N."/>
            <person name="Deshpande S."/>
            <person name="Cheng J.F."/>
            <person name="Tapia R."/>
            <person name="Han C."/>
            <person name="Goodwin L."/>
            <person name="Pitluck S."/>
            <person name="Liolios K."/>
            <person name="Pagani I."/>
            <person name="Ivanova N."/>
            <person name="Huntemann M."/>
            <person name="Mavromatis K."/>
            <person name="Ovchinikova G."/>
            <person name="Pati A."/>
            <person name="Chen A."/>
            <person name="Palaniappan K."/>
            <person name="Land M."/>
            <person name="Hauser L."/>
            <person name="Brambilla E.M."/>
            <person name="Ngatchou-Djao O.D."/>
            <person name="Rohde M."/>
            <person name="Tindall B.J."/>
            <person name="Goker M."/>
            <person name="Detter J.C."/>
            <person name="Woyke T."/>
            <person name="Bristow J."/>
            <person name="Eisen J.A."/>
            <person name="Markowitz V."/>
            <person name="Hugenholtz P."/>
            <person name="Klenk H.P."/>
            <person name="Kyrpides N.C."/>
        </authorList>
    </citation>
    <scope>NUCLEOTIDE SEQUENCE [LARGE SCALE GENOMIC DNA]</scope>
    <source>
        <strain evidence="2">DSM 16511 / JCM 12458 / E9I37-1</strain>
    </source>
</reference>
<protein>
    <recommendedName>
        <fullName evidence="3">Terminase small subunit</fullName>
    </recommendedName>
</protein>
<dbReference type="RefSeq" id="WP_013554725.1">
    <property type="nucleotide sequence ID" value="NC_014935.1"/>
</dbReference>
<evidence type="ECO:0008006" key="3">
    <source>
        <dbReference type="Google" id="ProtNLM"/>
    </source>
</evidence>
<proteinExistence type="predicted"/>
<evidence type="ECO:0000313" key="1">
    <source>
        <dbReference type="EMBL" id="ADV47040.1"/>
    </source>
</evidence>
<keyword evidence="2" id="KW-1185">Reference proteome</keyword>
<dbReference type="KEGG" id="nsa:Nitsa_1795"/>
<dbReference type="EMBL" id="CP002452">
    <property type="protein sequence ID" value="ADV47040.1"/>
    <property type="molecule type" value="Genomic_DNA"/>
</dbReference>
<gene>
    <name evidence="1" type="ordered locus">Nitsa_1795</name>
</gene>
<name>E6X1P9_NITSE</name>
<dbReference type="HOGENOM" id="CLU_1420152_0_0_7"/>
<sequence length="191" mass="21480">MTAKEIRAKLKADGVADYKESRFSQLVAQGRIPYHIPPGEKRKRYIYEEVKRAVLGNCTPKTELRAKAAPKKHEEEIAEAKKLKEEAELAGILDVAIDLDTATLNEVKIFKEYILALKNRAEYAETVGALVRREEVNRHVMEAGISIKSALMSMPSRLASRLVEIDDPREMEAVLMEEVVDALSNLSKAFL</sequence>